<keyword evidence="1" id="KW-0808">Transferase</keyword>
<dbReference type="GO" id="GO:0016740">
    <property type="term" value="F:transferase activity"/>
    <property type="evidence" value="ECO:0007669"/>
    <property type="project" value="UniProtKB-KW"/>
</dbReference>
<proteinExistence type="predicted"/>
<dbReference type="AlphaFoldDB" id="A0A323V2B6"/>
<organism evidence="1 2">
    <name type="scientific">Modestobacter versicolor</name>
    <dbReference type="NCBI Taxonomy" id="429133"/>
    <lineage>
        <taxon>Bacteria</taxon>
        <taxon>Bacillati</taxon>
        <taxon>Actinomycetota</taxon>
        <taxon>Actinomycetes</taxon>
        <taxon>Geodermatophilales</taxon>
        <taxon>Geodermatophilaceae</taxon>
        <taxon>Modestobacter</taxon>
    </lineage>
</organism>
<name>A0A323V2B6_9ACTN</name>
<keyword evidence="2" id="KW-1185">Reference proteome</keyword>
<feature type="non-terminal residue" evidence="1">
    <location>
        <position position="74"/>
    </location>
</feature>
<protein>
    <submittedName>
        <fullName evidence="1">Glycosyltransferase family 1 protein</fullName>
    </submittedName>
</protein>
<comment type="caution">
    <text evidence="1">The sequence shown here is derived from an EMBL/GenBank/DDBJ whole genome shotgun (WGS) entry which is preliminary data.</text>
</comment>
<evidence type="ECO:0000313" key="1">
    <source>
        <dbReference type="EMBL" id="PZA18854.1"/>
    </source>
</evidence>
<reference evidence="1 2" key="1">
    <citation type="submission" date="2018-06" db="EMBL/GenBank/DDBJ databases">
        <title>Draft genome sequence of Modestobacter versicolor CP153-2.</title>
        <authorList>
            <person name="Gundlapally S.R."/>
        </authorList>
    </citation>
    <scope>NUCLEOTIDE SEQUENCE [LARGE SCALE GENOMIC DNA]</scope>
    <source>
        <strain evidence="1 2">CP153-2</strain>
    </source>
</reference>
<gene>
    <name evidence="1" type="ORF">DMO24_23870</name>
</gene>
<sequence>MSERVSPPGRPLADRRVAEVLATSTGGVGTHLRSLLAPLGRAGASVRVCGPRATEELFAFTATGADFREVGISA</sequence>
<dbReference type="Proteomes" id="UP000247602">
    <property type="component" value="Unassembled WGS sequence"/>
</dbReference>
<evidence type="ECO:0000313" key="2">
    <source>
        <dbReference type="Proteomes" id="UP000247602"/>
    </source>
</evidence>
<dbReference type="EMBL" id="QKNV01000580">
    <property type="protein sequence ID" value="PZA18854.1"/>
    <property type="molecule type" value="Genomic_DNA"/>
</dbReference>
<accession>A0A323V2B6</accession>